<feature type="transmembrane region" description="Helical" evidence="1">
    <location>
        <begin position="428"/>
        <end position="449"/>
    </location>
</feature>
<reference evidence="2" key="1">
    <citation type="submission" date="2021-01" db="EMBL/GenBank/DDBJ databases">
        <title>Whole genome shotgun sequence of Cellulomonas chitinilytica NBRC 110799.</title>
        <authorList>
            <person name="Komaki H."/>
            <person name="Tamura T."/>
        </authorList>
    </citation>
    <scope>NUCLEOTIDE SEQUENCE</scope>
    <source>
        <strain evidence="2">NBRC 110799</strain>
    </source>
</reference>
<evidence type="ECO:0000313" key="3">
    <source>
        <dbReference type="Proteomes" id="UP000632740"/>
    </source>
</evidence>
<feature type="transmembrane region" description="Helical" evidence="1">
    <location>
        <begin position="203"/>
        <end position="224"/>
    </location>
</feature>
<feature type="transmembrane region" description="Helical" evidence="1">
    <location>
        <begin position="230"/>
        <end position="252"/>
    </location>
</feature>
<sequence length="462" mass="49873">MTAYPRPDFRVVDVPKSVVITQAIGTALALGALTPAIRTCWVFAVRIGLSLAATIALRQGMGLGYQILIVALGVIFFTFLEVALLGIARKPRVAQAVAGRQTFEGITLLPLHMFRFLLRCVEGLRLEFDTEGQALVSTMGESTEFVVEQNLKRQYVQKFDADSWPDAWAQIRSAKVGGTTFTAAMRSGILGTIYFAVRMASEVSAQLVATYFAIGSYFLSLAILEGDPLRLLQVTLVCGLGVAAFCFVAFTVGMRRITVVDPEISGQIVLPSERLFLTPESLDHRDLNMEAFRETRAYELLTANAGRTFMPSVKTRPIYIASVRNLTVRYCVSASIAVVLITGTALLVQWPLATLWSAWTDAQVTSWTAQMLVGFVALPVALTLSVLLGFWIVSQFNRFIAIIVGAVLTAVVPTVLAYAVGIESAEKVGLSALAAAAVGCVPLAVAELLKKQPGAATPREVT</sequence>
<proteinExistence type="predicted"/>
<keyword evidence="1" id="KW-1133">Transmembrane helix</keyword>
<name>A0A919P1V1_9CELL</name>
<feature type="transmembrane region" description="Helical" evidence="1">
    <location>
        <begin position="399"/>
        <end position="422"/>
    </location>
</feature>
<dbReference type="AlphaFoldDB" id="A0A919P1V1"/>
<comment type="caution">
    <text evidence="2">The sequence shown here is derived from an EMBL/GenBank/DDBJ whole genome shotgun (WGS) entry which is preliminary data.</text>
</comment>
<organism evidence="2 3">
    <name type="scientific">Cellulomonas chitinilytica</name>
    <dbReference type="NCBI Taxonomy" id="398759"/>
    <lineage>
        <taxon>Bacteria</taxon>
        <taxon>Bacillati</taxon>
        <taxon>Actinomycetota</taxon>
        <taxon>Actinomycetes</taxon>
        <taxon>Micrococcales</taxon>
        <taxon>Cellulomonadaceae</taxon>
        <taxon>Cellulomonas</taxon>
    </lineage>
</organism>
<dbReference type="EMBL" id="BONK01000005">
    <property type="protein sequence ID" value="GIG21115.1"/>
    <property type="molecule type" value="Genomic_DNA"/>
</dbReference>
<gene>
    <name evidence="2" type="ORF">Cch01nite_18390</name>
</gene>
<keyword evidence="3" id="KW-1185">Reference proteome</keyword>
<feature type="transmembrane region" description="Helical" evidence="1">
    <location>
        <begin position="372"/>
        <end position="392"/>
    </location>
</feature>
<keyword evidence="1" id="KW-0472">Membrane</keyword>
<evidence type="ECO:0000313" key="2">
    <source>
        <dbReference type="EMBL" id="GIG21115.1"/>
    </source>
</evidence>
<protein>
    <submittedName>
        <fullName evidence="2">Uncharacterized protein</fullName>
    </submittedName>
</protein>
<feature type="transmembrane region" description="Helical" evidence="1">
    <location>
        <begin position="63"/>
        <end position="87"/>
    </location>
</feature>
<accession>A0A919P1V1</accession>
<feature type="transmembrane region" description="Helical" evidence="1">
    <location>
        <begin position="330"/>
        <end position="352"/>
    </location>
</feature>
<dbReference type="Proteomes" id="UP000632740">
    <property type="component" value="Unassembled WGS sequence"/>
</dbReference>
<dbReference type="RefSeq" id="WP_203751754.1">
    <property type="nucleotide sequence ID" value="NZ_BONK01000005.1"/>
</dbReference>
<evidence type="ECO:0000256" key="1">
    <source>
        <dbReference type="SAM" id="Phobius"/>
    </source>
</evidence>
<keyword evidence="1" id="KW-0812">Transmembrane</keyword>